<keyword evidence="11" id="KW-1185">Reference proteome</keyword>
<feature type="transmembrane region" description="Helical" evidence="9">
    <location>
        <begin position="115"/>
        <end position="135"/>
    </location>
</feature>
<feature type="transmembrane region" description="Helical" evidence="9">
    <location>
        <begin position="78"/>
        <end position="103"/>
    </location>
</feature>
<evidence type="ECO:0000256" key="2">
    <source>
        <dbReference type="ARBA" id="ARBA00010692"/>
    </source>
</evidence>
<keyword evidence="6 9" id="KW-1133">Transmembrane helix</keyword>
<reference evidence="10 11" key="1">
    <citation type="submission" date="2018-11" db="EMBL/GenBank/DDBJ databases">
        <title>Genome sequencing of Paenibacillus lentus DSM25539(T).</title>
        <authorList>
            <person name="Kook J.-K."/>
            <person name="Park S.-N."/>
            <person name="Lim Y.K."/>
        </authorList>
    </citation>
    <scope>NUCLEOTIDE SEQUENCE [LARGE SCALE GENOMIC DNA]</scope>
    <source>
        <strain evidence="10 11">DSM 25539</strain>
    </source>
</reference>
<gene>
    <name evidence="10" type="ORF">EIM92_15860</name>
</gene>
<accession>A0A3S8RWB7</accession>
<keyword evidence="3 8" id="KW-0813">Transport</keyword>
<evidence type="ECO:0000256" key="8">
    <source>
        <dbReference type="PIRNR" id="PIRNR016661"/>
    </source>
</evidence>
<protein>
    <recommendedName>
        <fullName evidence="8">Biotin transporter</fullName>
    </recommendedName>
</protein>
<dbReference type="GO" id="GO:0015225">
    <property type="term" value="F:biotin transmembrane transporter activity"/>
    <property type="evidence" value="ECO:0007669"/>
    <property type="project" value="UniProtKB-UniRule"/>
</dbReference>
<keyword evidence="5 9" id="KW-0812">Transmembrane</keyword>
<feature type="transmembrane region" description="Helical" evidence="9">
    <location>
        <begin position="7"/>
        <end position="23"/>
    </location>
</feature>
<dbReference type="EMBL" id="CP034248">
    <property type="protein sequence ID" value="AZK47445.1"/>
    <property type="molecule type" value="Genomic_DNA"/>
</dbReference>
<evidence type="ECO:0000256" key="6">
    <source>
        <dbReference type="ARBA" id="ARBA00022989"/>
    </source>
</evidence>
<sequence length="189" mass="19997">MKIKDMMYVALFAAVMAVLGLLPPIPLPFIPVPITAQTLGVMLAGSILGARLGGLSLFIFIIIVAAGAPLLPGGRGGLAVFASPTGGYILSWPIAALIIGYFVQRASTRINLWKLILINSFGGILVIYAIGIPYMSIITEVPMGKAALGNITFIPGDLLKVVVASLIAIRMLKVNPHMLHRESSRSHKA</sequence>
<proteinExistence type="inferred from homology"/>
<dbReference type="OrthoDB" id="9803495at2"/>
<dbReference type="InterPro" id="IPR003784">
    <property type="entry name" value="BioY"/>
</dbReference>
<dbReference type="PIRSF" id="PIRSF016661">
    <property type="entry name" value="BioY"/>
    <property type="match status" value="1"/>
</dbReference>
<dbReference type="Pfam" id="PF02632">
    <property type="entry name" value="BioY"/>
    <property type="match status" value="1"/>
</dbReference>
<comment type="subcellular location">
    <subcellularLocation>
        <location evidence="1 8">Cell membrane</location>
        <topology evidence="1 8">Multi-pass membrane protein</topology>
    </subcellularLocation>
</comment>
<feature type="transmembrane region" description="Helical" evidence="9">
    <location>
        <begin position="147"/>
        <end position="169"/>
    </location>
</feature>
<keyword evidence="7 8" id="KW-0472">Membrane</keyword>
<feature type="transmembrane region" description="Helical" evidence="9">
    <location>
        <begin position="55"/>
        <end position="72"/>
    </location>
</feature>
<dbReference type="GO" id="GO:0005886">
    <property type="term" value="C:plasma membrane"/>
    <property type="evidence" value="ECO:0007669"/>
    <property type="project" value="UniProtKB-SubCell"/>
</dbReference>
<dbReference type="Gene3D" id="1.10.1760.20">
    <property type="match status" value="1"/>
</dbReference>
<organism evidence="10 11">
    <name type="scientific">Paenibacillus lentus</name>
    <dbReference type="NCBI Taxonomy" id="1338368"/>
    <lineage>
        <taxon>Bacteria</taxon>
        <taxon>Bacillati</taxon>
        <taxon>Bacillota</taxon>
        <taxon>Bacilli</taxon>
        <taxon>Bacillales</taxon>
        <taxon>Paenibacillaceae</taxon>
        <taxon>Paenibacillus</taxon>
    </lineage>
</organism>
<keyword evidence="4 8" id="KW-1003">Cell membrane</keyword>
<name>A0A3S8RWB7_9BACL</name>
<evidence type="ECO:0000256" key="5">
    <source>
        <dbReference type="ARBA" id="ARBA00022692"/>
    </source>
</evidence>
<dbReference type="PANTHER" id="PTHR34295">
    <property type="entry name" value="BIOTIN TRANSPORTER BIOY"/>
    <property type="match status" value="1"/>
</dbReference>
<dbReference type="Proteomes" id="UP000273145">
    <property type="component" value="Chromosome"/>
</dbReference>
<dbReference type="AlphaFoldDB" id="A0A3S8RWB7"/>
<dbReference type="RefSeq" id="WP_125083471.1">
    <property type="nucleotide sequence ID" value="NZ_CP034248.1"/>
</dbReference>
<evidence type="ECO:0000256" key="9">
    <source>
        <dbReference type="SAM" id="Phobius"/>
    </source>
</evidence>
<evidence type="ECO:0000256" key="4">
    <source>
        <dbReference type="ARBA" id="ARBA00022475"/>
    </source>
</evidence>
<evidence type="ECO:0000256" key="1">
    <source>
        <dbReference type="ARBA" id="ARBA00004651"/>
    </source>
</evidence>
<dbReference type="KEGG" id="plen:EIM92_15860"/>
<evidence type="ECO:0000313" key="10">
    <source>
        <dbReference type="EMBL" id="AZK47445.1"/>
    </source>
</evidence>
<evidence type="ECO:0000256" key="3">
    <source>
        <dbReference type="ARBA" id="ARBA00022448"/>
    </source>
</evidence>
<evidence type="ECO:0000313" key="11">
    <source>
        <dbReference type="Proteomes" id="UP000273145"/>
    </source>
</evidence>
<evidence type="ECO:0000256" key="7">
    <source>
        <dbReference type="ARBA" id="ARBA00023136"/>
    </source>
</evidence>
<comment type="similarity">
    <text evidence="2 8">Belongs to the BioY family.</text>
</comment>
<dbReference type="PANTHER" id="PTHR34295:SF4">
    <property type="entry name" value="BIOTIN TRANSPORTER BIOY-RELATED"/>
    <property type="match status" value="1"/>
</dbReference>